<gene>
    <name evidence="1" type="ordered locus">Spiaf_2819</name>
</gene>
<dbReference type="InterPro" id="IPR052735">
    <property type="entry name" value="NAD_biosynth-regulator"/>
</dbReference>
<dbReference type="eggNOG" id="COG0196">
    <property type="taxonomic scope" value="Bacteria"/>
</dbReference>
<reference evidence="2" key="1">
    <citation type="journal article" date="2013" name="Stand. Genomic Sci.">
        <title>Complete genome sequence of the halophilic bacterium Spirochaeta africana type strain (Z-7692(T)) from the alkaline Lake Magadi in the East African Rift.</title>
        <authorList>
            <person name="Liolos K."/>
            <person name="Abt B."/>
            <person name="Scheuner C."/>
            <person name="Teshima H."/>
            <person name="Held B."/>
            <person name="Lapidus A."/>
            <person name="Nolan M."/>
            <person name="Lucas S."/>
            <person name="Deshpande S."/>
            <person name="Cheng J.F."/>
            <person name="Tapia R."/>
            <person name="Goodwin L.A."/>
            <person name="Pitluck S."/>
            <person name="Pagani I."/>
            <person name="Ivanova N."/>
            <person name="Mavromatis K."/>
            <person name="Mikhailova N."/>
            <person name="Huntemann M."/>
            <person name="Pati A."/>
            <person name="Chen A."/>
            <person name="Palaniappan K."/>
            <person name="Land M."/>
            <person name="Rohde M."/>
            <person name="Tindall B.J."/>
            <person name="Detter J.C."/>
            <person name="Goker M."/>
            <person name="Bristow J."/>
            <person name="Eisen J.A."/>
            <person name="Markowitz V."/>
            <person name="Hugenholtz P."/>
            <person name="Woyke T."/>
            <person name="Klenk H.P."/>
            <person name="Kyrpides N.C."/>
        </authorList>
    </citation>
    <scope>NUCLEOTIDE SEQUENCE</scope>
    <source>
        <strain evidence="2">ATCC 700263 / DSM 8902 / Z-7692</strain>
    </source>
</reference>
<dbReference type="Gene3D" id="3.40.50.620">
    <property type="entry name" value="HUPs"/>
    <property type="match status" value="1"/>
</dbReference>
<dbReference type="NCBIfam" id="TIGR00125">
    <property type="entry name" value="cyt_tran_rel"/>
    <property type="match status" value="1"/>
</dbReference>
<evidence type="ECO:0000313" key="1">
    <source>
        <dbReference type="EMBL" id="AFG38843.1"/>
    </source>
</evidence>
<dbReference type="AlphaFoldDB" id="H9UMV0"/>
<dbReference type="KEGG" id="sfc:Spiaf_2819"/>
<keyword evidence="1" id="KW-0808">Transferase</keyword>
<accession>H9UMV0</accession>
<protein>
    <submittedName>
        <fullName evidence="1">Cytidyltransferase-related enzyme</fullName>
    </submittedName>
</protein>
<dbReference type="STRING" id="889378.Spiaf_2819"/>
<dbReference type="InterPro" id="IPR014729">
    <property type="entry name" value="Rossmann-like_a/b/a_fold"/>
</dbReference>
<dbReference type="SUPFAM" id="SSF52374">
    <property type="entry name" value="Nucleotidylyl transferase"/>
    <property type="match status" value="1"/>
</dbReference>
<sequence>MLSSESTQLYTDGIIIGRFMPPHNGHRFLIDFAARLSEQVTIFLCSLPDEPIPGRLRYDWLSELYPGCRIVHFTQAIPAAGRENPNAHRIWADHIRPHMPHGVGAVFASEAYGKPLAAALGAAFVPLDISRGTVPVSGQLIRQSPFSHWDHLPVPVRAYFCKTAVIHCRNEDDVMSVHQAARELLTTAITWDAPAPVGTAMLYAARRQARRIVLVAVPPTHPAPLPAHDVDIPLSLSEQQSVLTLITKEISACFSRYD</sequence>
<organism evidence="1 2">
    <name type="scientific">Spirochaeta africana (strain ATCC 700263 / DSM 8902 / Z-7692)</name>
    <dbReference type="NCBI Taxonomy" id="889378"/>
    <lineage>
        <taxon>Bacteria</taxon>
        <taxon>Pseudomonadati</taxon>
        <taxon>Spirochaetota</taxon>
        <taxon>Spirochaetia</taxon>
        <taxon>Spirochaetales</taxon>
        <taxon>Spirochaetaceae</taxon>
        <taxon>Spirochaeta</taxon>
    </lineage>
</organism>
<keyword evidence="2" id="KW-1185">Reference proteome</keyword>
<dbReference type="Proteomes" id="UP000007383">
    <property type="component" value="Chromosome"/>
</dbReference>
<name>H9UMV0_SPIAZ</name>
<evidence type="ECO:0000313" key="2">
    <source>
        <dbReference type="Proteomes" id="UP000007383"/>
    </source>
</evidence>
<dbReference type="PANTHER" id="PTHR37512">
    <property type="entry name" value="TRIFUNCTIONAL NAD BIOSYNTHESIS/REGULATOR PROTEIN NADR"/>
    <property type="match status" value="1"/>
</dbReference>
<proteinExistence type="predicted"/>
<dbReference type="PATRIC" id="fig|889378.3.peg.2792"/>
<dbReference type="InterPro" id="IPR004821">
    <property type="entry name" value="Cyt_trans-like"/>
</dbReference>
<dbReference type="HOGENOM" id="CLU_052648_0_2_12"/>
<dbReference type="GO" id="GO:0016740">
    <property type="term" value="F:transferase activity"/>
    <property type="evidence" value="ECO:0007669"/>
    <property type="project" value="UniProtKB-KW"/>
</dbReference>
<dbReference type="RefSeq" id="WP_014456825.1">
    <property type="nucleotide sequence ID" value="NC_017098.1"/>
</dbReference>
<dbReference type="PANTHER" id="PTHR37512:SF1">
    <property type="entry name" value="NADR_TTD14 AAA DOMAIN-CONTAINING PROTEIN"/>
    <property type="match status" value="1"/>
</dbReference>
<dbReference type="EMBL" id="CP003282">
    <property type="protein sequence ID" value="AFG38843.1"/>
    <property type="molecule type" value="Genomic_DNA"/>
</dbReference>